<feature type="region of interest" description="Disordered" evidence="6">
    <location>
        <begin position="1"/>
        <end position="41"/>
    </location>
</feature>
<gene>
    <name evidence="9" type="ORF">EDD36DRAFT_45746</name>
</gene>
<feature type="domain" description="Major facilitator superfamily (MFS) profile" evidence="8">
    <location>
        <begin position="52"/>
        <end position="544"/>
    </location>
</feature>
<dbReference type="PANTHER" id="PTHR23501:SF193">
    <property type="entry name" value="MULTIDRUG TRANSPORTER, PUTATIVE (AFU_ORTHOLOGUE AFUA_8G00940)-RELATED"/>
    <property type="match status" value="1"/>
</dbReference>
<dbReference type="FunFam" id="1.20.1250.20:FF:000196">
    <property type="entry name" value="MFS toxin efflux pump (AflT)"/>
    <property type="match status" value="1"/>
</dbReference>
<dbReference type="Proteomes" id="UP001203852">
    <property type="component" value="Unassembled WGS sequence"/>
</dbReference>
<dbReference type="InterPro" id="IPR020846">
    <property type="entry name" value="MFS_dom"/>
</dbReference>
<feature type="region of interest" description="Disordered" evidence="6">
    <location>
        <begin position="550"/>
        <end position="588"/>
    </location>
</feature>
<evidence type="ECO:0000256" key="6">
    <source>
        <dbReference type="SAM" id="MobiDB-lite"/>
    </source>
</evidence>
<feature type="transmembrane region" description="Helical" evidence="7">
    <location>
        <begin position="276"/>
        <end position="298"/>
    </location>
</feature>
<feature type="transmembrane region" description="Helical" evidence="7">
    <location>
        <begin position="319"/>
        <end position="340"/>
    </location>
</feature>
<dbReference type="CDD" id="cd17502">
    <property type="entry name" value="MFS_Azr1_MDR_like"/>
    <property type="match status" value="1"/>
</dbReference>
<evidence type="ECO:0000256" key="5">
    <source>
        <dbReference type="ARBA" id="ARBA00023136"/>
    </source>
</evidence>
<dbReference type="EMBL" id="MU404350">
    <property type="protein sequence ID" value="KAI1618945.1"/>
    <property type="molecule type" value="Genomic_DNA"/>
</dbReference>
<sequence>MGNETNPAVVDTIQPQPPVKVLPATENAPSESSQTKQDEEPEYLGSRALTVLMGGLLLVVIVMTLDASILATAIPYITNHFHTIADIGWYPAAYMISAATLQPLTGKIYTYFSLRYSFVCFVVVFEIGSIICAVSTSSAMLVVGRAVTGMGASGIQNGAMTMIAVAAPPSRRPTLMGILIGMAGGGQLIAPLIGGALTQHVSWRWCFWINLPIGGITLLVMLIIKLPAYKNRKGTWTFCDVIHDFDITGFLIFAPACIMLLLALEWGGSSHSWSSATIIGLFCGSGGTFIAFFVWEYLHGEAAMIPLPVIRQRVVWSSMAVTFFQFGGLLIFAYYLPLYFQVSKGASPTMSAVYTLPTFISQIAMAVLSGVGVSKIGYMAPFAIVGSALVTLSAGLMSTLSVHTSTGKWIGYQIINGVGRGAAIQIPFIAAQSVVKPDMVPTITALVAWTQTFGGAVFIGLAQTAFINMLRSALAKNAPGVDASDVIAAGATNFLADLAAKGEKTTRHGVLLAYNQAIAHTFYLVVGLGAATFICTFGIGKAKSEKKEKAVKADMESANGSEKKNGAKKPLSAAGENENGVIGEDGER</sequence>
<keyword evidence="4 7" id="KW-1133">Transmembrane helix</keyword>
<protein>
    <submittedName>
        <fullName evidence="9">DNA repair protein RAD50</fullName>
    </submittedName>
</protein>
<proteinExistence type="inferred from homology"/>
<comment type="similarity">
    <text evidence="2">Belongs to the major facilitator superfamily. TCR/Tet family.</text>
</comment>
<evidence type="ECO:0000313" key="10">
    <source>
        <dbReference type="Proteomes" id="UP001203852"/>
    </source>
</evidence>
<dbReference type="InterPro" id="IPR011701">
    <property type="entry name" value="MFS"/>
</dbReference>
<evidence type="ECO:0000256" key="3">
    <source>
        <dbReference type="ARBA" id="ARBA00022692"/>
    </source>
</evidence>
<comment type="subcellular location">
    <subcellularLocation>
        <location evidence="1">Membrane</location>
        <topology evidence="1">Multi-pass membrane protein</topology>
    </subcellularLocation>
</comment>
<evidence type="ECO:0000256" key="7">
    <source>
        <dbReference type="SAM" id="Phobius"/>
    </source>
</evidence>
<feature type="transmembrane region" description="Helical" evidence="7">
    <location>
        <begin position="56"/>
        <end position="77"/>
    </location>
</feature>
<feature type="transmembrane region" description="Helical" evidence="7">
    <location>
        <begin position="378"/>
        <end position="397"/>
    </location>
</feature>
<feature type="compositionally biased region" description="Basic and acidic residues" evidence="6">
    <location>
        <begin position="550"/>
        <end position="565"/>
    </location>
</feature>
<comment type="caution">
    <text evidence="9">The sequence shown here is derived from an EMBL/GenBank/DDBJ whole genome shotgun (WGS) entry which is preliminary data.</text>
</comment>
<feature type="transmembrane region" description="Helical" evidence="7">
    <location>
        <begin position="149"/>
        <end position="167"/>
    </location>
</feature>
<dbReference type="PROSITE" id="PS50850">
    <property type="entry name" value="MFS"/>
    <property type="match status" value="1"/>
</dbReference>
<evidence type="ECO:0000256" key="2">
    <source>
        <dbReference type="ARBA" id="ARBA00007520"/>
    </source>
</evidence>
<dbReference type="SUPFAM" id="SSF103473">
    <property type="entry name" value="MFS general substrate transporter"/>
    <property type="match status" value="1"/>
</dbReference>
<dbReference type="InterPro" id="IPR036259">
    <property type="entry name" value="MFS_trans_sf"/>
</dbReference>
<dbReference type="GO" id="GO:0022857">
    <property type="term" value="F:transmembrane transporter activity"/>
    <property type="evidence" value="ECO:0007669"/>
    <property type="project" value="InterPro"/>
</dbReference>
<dbReference type="PANTHER" id="PTHR23501">
    <property type="entry name" value="MAJOR FACILITATOR SUPERFAMILY"/>
    <property type="match status" value="1"/>
</dbReference>
<feature type="transmembrane region" description="Helical" evidence="7">
    <location>
        <begin position="443"/>
        <end position="467"/>
    </location>
</feature>
<evidence type="ECO:0000256" key="1">
    <source>
        <dbReference type="ARBA" id="ARBA00004141"/>
    </source>
</evidence>
<feature type="transmembrane region" description="Helical" evidence="7">
    <location>
        <begin position="352"/>
        <end position="371"/>
    </location>
</feature>
<accession>A0AAN6E6B6</accession>
<dbReference type="AlphaFoldDB" id="A0AAN6E6B6"/>
<evidence type="ECO:0000313" key="9">
    <source>
        <dbReference type="EMBL" id="KAI1618945.1"/>
    </source>
</evidence>
<dbReference type="Pfam" id="PF07690">
    <property type="entry name" value="MFS_1"/>
    <property type="match status" value="1"/>
</dbReference>
<feature type="transmembrane region" description="Helical" evidence="7">
    <location>
        <begin position="409"/>
        <end position="431"/>
    </location>
</feature>
<keyword evidence="10" id="KW-1185">Reference proteome</keyword>
<dbReference type="Gene3D" id="1.20.1720.10">
    <property type="entry name" value="Multidrug resistance protein D"/>
    <property type="match status" value="1"/>
</dbReference>
<evidence type="ECO:0000259" key="8">
    <source>
        <dbReference type="PROSITE" id="PS50850"/>
    </source>
</evidence>
<dbReference type="GO" id="GO:0005886">
    <property type="term" value="C:plasma membrane"/>
    <property type="evidence" value="ECO:0007669"/>
    <property type="project" value="TreeGrafter"/>
</dbReference>
<evidence type="ECO:0000256" key="4">
    <source>
        <dbReference type="ARBA" id="ARBA00022989"/>
    </source>
</evidence>
<feature type="transmembrane region" description="Helical" evidence="7">
    <location>
        <begin position="118"/>
        <end position="143"/>
    </location>
</feature>
<feature type="transmembrane region" description="Helical" evidence="7">
    <location>
        <begin position="174"/>
        <end position="193"/>
    </location>
</feature>
<keyword evidence="3 7" id="KW-0812">Transmembrane</keyword>
<dbReference type="Gene3D" id="1.20.1250.20">
    <property type="entry name" value="MFS general substrate transporter like domains"/>
    <property type="match status" value="1"/>
</dbReference>
<organism evidence="9 10">
    <name type="scientific">Exophiala viscosa</name>
    <dbReference type="NCBI Taxonomy" id="2486360"/>
    <lineage>
        <taxon>Eukaryota</taxon>
        <taxon>Fungi</taxon>
        <taxon>Dikarya</taxon>
        <taxon>Ascomycota</taxon>
        <taxon>Pezizomycotina</taxon>
        <taxon>Eurotiomycetes</taxon>
        <taxon>Chaetothyriomycetidae</taxon>
        <taxon>Chaetothyriales</taxon>
        <taxon>Herpotrichiellaceae</taxon>
        <taxon>Exophiala</taxon>
    </lineage>
</organism>
<reference evidence="9" key="1">
    <citation type="journal article" date="2022" name="bioRxiv">
        <title>Deciphering the potential niche of two novel black yeast fungi from a biological soil crust based on their genomes, phenotypes, and melanin regulation.</title>
        <authorList>
            <consortium name="DOE Joint Genome Institute"/>
            <person name="Carr E.C."/>
            <person name="Barton Q."/>
            <person name="Grambo S."/>
            <person name="Sullivan M."/>
            <person name="Renfro C.M."/>
            <person name="Kuo A."/>
            <person name="Pangilinan J."/>
            <person name="Lipzen A."/>
            <person name="Keymanesh K."/>
            <person name="Savage E."/>
            <person name="Barry K."/>
            <person name="Grigoriev I.V."/>
            <person name="Riekhof W.R."/>
            <person name="Harris S.S."/>
        </authorList>
    </citation>
    <scope>NUCLEOTIDE SEQUENCE</scope>
    <source>
        <strain evidence="9">JF 03-4F</strain>
    </source>
</reference>
<keyword evidence="5 7" id="KW-0472">Membrane</keyword>
<name>A0AAN6E6B6_9EURO</name>
<feature type="transmembrane region" description="Helical" evidence="7">
    <location>
        <begin position="89"/>
        <end position="106"/>
    </location>
</feature>
<feature type="transmembrane region" description="Helical" evidence="7">
    <location>
        <begin position="245"/>
        <end position="264"/>
    </location>
</feature>
<feature type="transmembrane region" description="Helical" evidence="7">
    <location>
        <begin position="205"/>
        <end position="224"/>
    </location>
</feature>
<feature type="transmembrane region" description="Helical" evidence="7">
    <location>
        <begin position="517"/>
        <end position="539"/>
    </location>
</feature>